<evidence type="ECO:0000313" key="1">
    <source>
        <dbReference type="EMBL" id="GLK65062.1"/>
    </source>
</evidence>
<sequence length="219" mass="24045">MTESTLHSLRTSALVEARMIAESPNGLILPRVADAGIGAAIWRRSLSPGFARWVDEIPLEQLPALRSVVELRSVESAVHTACDISGLPRGEMRDLFASDIAALALVFAQVAASPVLHLRLEAVTTDACRRYHIDRMPSRLVCSYRGPGTQFAREDAEGNIIPVTRMKSGEVAIMRGTLWPGEEVTRLLHRSPPIKGTGQARLFLALDPAIDPDDRRRLH</sequence>
<organism evidence="1 2">
    <name type="scientific">Paracoccus kondratievae</name>
    <dbReference type="NCBI Taxonomy" id="135740"/>
    <lineage>
        <taxon>Bacteria</taxon>
        <taxon>Pseudomonadati</taxon>
        <taxon>Pseudomonadota</taxon>
        <taxon>Alphaproteobacteria</taxon>
        <taxon>Rhodobacterales</taxon>
        <taxon>Paracoccaceae</taxon>
        <taxon>Paracoccus</taxon>
    </lineage>
</organism>
<comment type="caution">
    <text evidence="1">The sequence shown here is derived from an EMBL/GenBank/DDBJ whole genome shotgun (WGS) entry which is preliminary data.</text>
</comment>
<protein>
    <recommendedName>
        <fullName evidence="3">DUF1826 domain-containing protein</fullName>
    </recommendedName>
</protein>
<dbReference type="Proteomes" id="UP001143349">
    <property type="component" value="Unassembled WGS sequence"/>
</dbReference>
<reference evidence="1" key="2">
    <citation type="submission" date="2023-01" db="EMBL/GenBank/DDBJ databases">
        <authorList>
            <person name="Sun Q."/>
            <person name="Evtushenko L."/>
        </authorList>
    </citation>
    <scope>NUCLEOTIDE SEQUENCE</scope>
    <source>
        <strain evidence="1">VKM B-2222</strain>
    </source>
</reference>
<name>A0AAD3NZY6_9RHOB</name>
<keyword evidence="2" id="KW-1185">Reference proteome</keyword>
<reference evidence="1" key="1">
    <citation type="journal article" date="2014" name="Int. J. Syst. Evol. Microbiol.">
        <title>Complete genome sequence of Corynebacterium casei LMG S-19264T (=DSM 44701T), isolated from a smear-ripened cheese.</title>
        <authorList>
            <consortium name="US DOE Joint Genome Institute (JGI-PGF)"/>
            <person name="Walter F."/>
            <person name="Albersmeier A."/>
            <person name="Kalinowski J."/>
            <person name="Ruckert C."/>
        </authorList>
    </citation>
    <scope>NUCLEOTIDE SEQUENCE</scope>
    <source>
        <strain evidence="1">VKM B-2222</strain>
    </source>
</reference>
<proteinExistence type="predicted"/>
<dbReference type="Pfam" id="PF08856">
    <property type="entry name" value="DUF1826"/>
    <property type="match status" value="1"/>
</dbReference>
<dbReference type="RefSeq" id="WP_271179933.1">
    <property type="nucleotide sequence ID" value="NZ_BSFH01000032.1"/>
</dbReference>
<evidence type="ECO:0008006" key="3">
    <source>
        <dbReference type="Google" id="ProtNLM"/>
    </source>
</evidence>
<gene>
    <name evidence="1" type="ORF">GCM10017635_25330</name>
</gene>
<dbReference type="AlphaFoldDB" id="A0AAD3NZY6"/>
<accession>A0AAD3NZY6</accession>
<dbReference type="EMBL" id="BSFH01000032">
    <property type="protein sequence ID" value="GLK65062.1"/>
    <property type="molecule type" value="Genomic_DNA"/>
</dbReference>
<dbReference type="InterPro" id="IPR014955">
    <property type="entry name" value="DUF1826"/>
</dbReference>
<evidence type="ECO:0000313" key="2">
    <source>
        <dbReference type="Proteomes" id="UP001143349"/>
    </source>
</evidence>